<evidence type="ECO:0000256" key="3">
    <source>
        <dbReference type="ARBA" id="ARBA00022475"/>
    </source>
</evidence>
<dbReference type="GO" id="GO:0016020">
    <property type="term" value="C:membrane"/>
    <property type="evidence" value="ECO:0007669"/>
    <property type="project" value="InterPro"/>
</dbReference>
<evidence type="ECO:0000256" key="7">
    <source>
        <dbReference type="ARBA" id="ARBA00022989"/>
    </source>
</evidence>
<keyword evidence="4" id="KW-0762">Sugar transport</keyword>
<feature type="transmembrane region" description="Helical" evidence="9">
    <location>
        <begin position="196"/>
        <end position="215"/>
    </location>
</feature>
<feature type="transmembrane region" description="Helical" evidence="9">
    <location>
        <begin position="221"/>
        <end position="242"/>
    </location>
</feature>
<keyword evidence="8 9" id="KW-0472">Membrane</keyword>
<evidence type="ECO:0000256" key="8">
    <source>
        <dbReference type="ARBA" id="ARBA00023136"/>
    </source>
</evidence>
<keyword evidence="7 9" id="KW-1133">Transmembrane helix</keyword>
<evidence type="ECO:0000256" key="2">
    <source>
        <dbReference type="ARBA" id="ARBA00022448"/>
    </source>
</evidence>
<protein>
    <submittedName>
        <fullName evidence="10">2-ketogluconate transporter</fullName>
    </submittedName>
</protein>
<feature type="transmembrane region" description="Helical" evidence="9">
    <location>
        <begin position="101"/>
        <end position="125"/>
    </location>
</feature>
<accession>A0A2N6UHL7</accession>
<keyword evidence="3" id="KW-1003">Cell membrane</keyword>
<feature type="transmembrane region" description="Helical" evidence="9">
    <location>
        <begin position="280"/>
        <end position="305"/>
    </location>
</feature>
<dbReference type="Proteomes" id="UP000235658">
    <property type="component" value="Unassembled WGS sequence"/>
</dbReference>
<gene>
    <name evidence="10" type="ORF">CJ192_06245</name>
</gene>
<keyword evidence="2" id="KW-0813">Transport</keyword>
<dbReference type="InterPro" id="IPR004684">
    <property type="entry name" value="2keto-3dGluconate_permease"/>
</dbReference>
<feature type="transmembrane region" description="Helical" evidence="9">
    <location>
        <begin position="137"/>
        <end position="159"/>
    </location>
</feature>
<feature type="transmembrane region" description="Helical" evidence="9">
    <location>
        <begin position="74"/>
        <end position="95"/>
    </location>
</feature>
<evidence type="ECO:0000256" key="9">
    <source>
        <dbReference type="SAM" id="Phobius"/>
    </source>
</evidence>
<feature type="transmembrane region" description="Helical" evidence="9">
    <location>
        <begin position="9"/>
        <end position="28"/>
    </location>
</feature>
<comment type="caution">
    <text evidence="10">The sequence shown here is derived from an EMBL/GenBank/DDBJ whole genome shotgun (WGS) entry which is preliminary data.</text>
</comment>
<feature type="transmembrane region" description="Helical" evidence="9">
    <location>
        <begin position="249"/>
        <end position="268"/>
    </location>
</feature>
<evidence type="ECO:0000313" key="11">
    <source>
        <dbReference type="Proteomes" id="UP000235658"/>
    </source>
</evidence>
<reference evidence="10 11" key="1">
    <citation type="submission" date="2017-09" db="EMBL/GenBank/DDBJ databases">
        <title>Bacterial strain isolated from the female urinary microbiota.</title>
        <authorList>
            <person name="Thomas-White K."/>
            <person name="Kumar N."/>
            <person name="Forster S."/>
            <person name="Putonti C."/>
            <person name="Lawley T."/>
            <person name="Wolfe A.J."/>
        </authorList>
    </citation>
    <scope>NUCLEOTIDE SEQUENCE [LARGE SCALE GENOMIC DNA]</scope>
    <source>
        <strain evidence="10 11">UMB0204</strain>
    </source>
</reference>
<dbReference type="EMBL" id="PNHP01000004">
    <property type="protein sequence ID" value="PMC81110.1"/>
    <property type="molecule type" value="Genomic_DNA"/>
</dbReference>
<evidence type="ECO:0000313" key="10">
    <source>
        <dbReference type="EMBL" id="PMC81110.1"/>
    </source>
</evidence>
<comment type="similarity">
    <text evidence="1">Belongs to the KdgT transporter family.</text>
</comment>
<evidence type="ECO:0000256" key="4">
    <source>
        <dbReference type="ARBA" id="ARBA00022597"/>
    </source>
</evidence>
<evidence type="ECO:0000256" key="6">
    <source>
        <dbReference type="ARBA" id="ARBA00022847"/>
    </source>
</evidence>
<keyword evidence="5 9" id="KW-0812">Transmembrane</keyword>
<dbReference type="Pfam" id="PF03812">
    <property type="entry name" value="KdgT"/>
    <property type="match status" value="1"/>
</dbReference>
<dbReference type="GO" id="GO:0015649">
    <property type="term" value="F:2-keto-3-deoxygluconate:proton symporter activity"/>
    <property type="evidence" value="ECO:0007669"/>
    <property type="project" value="InterPro"/>
</dbReference>
<name>A0A2N6UHL7_9FIRM</name>
<feature type="transmembrane region" description="Helical" evidence="9">
    <location>
        <begin position="40"/>
        <end position="62"/>
    </location>
</feature>
<dbReference type="RefSeq" id="WP_102198167.1">
    <property type="nucleotide sequence ID" value="NZ_PNHP01000004.1"/>
</dbReference>
<sequence length="315" mass="33695">MFSKVFRKVPAALIVVPMLFAAFINSFFPKFFNLGPTSSSIASVDGLNAIISITLVAVGSQLTLSRLKKALSRGLTLFISKWVSSIVLGFIFIKLFGNKGIFGISSLCFIAAISNQNNSIFVGLINDYGDEYDMASAAITSIISVPIFTFLTLSILKVADITPSSILDLALPILVGIFLGNIDKDFCKFLGQSQKYILVFLGFSIGASINLSTIIEGGLGGIILSILTVLSAFLFTVPADILINKRPGWAAISIYTAAGNAIIVPALVSDLDKSRQATRAISQAQLGTVVIFTSILVPIVVGLWNKKFGVEKIKR</sequence>
<organism evidence="10 11">
    <name type="scientific">Anaerococcus hydrogenalis</name>
    <dbReference type="NCBI Taxonomy" id="33029"/>
    <lineage>
        <taxon>Bacteria</taxon>
        <taxon>Bacillati</taxon>
        <taxon>Bacillota</taxon>
        <taxon>Tissierellia</taxon>
        <taxon>Tissierellales</taxon>
        <taxon>Peptoniphilaceae</taxon>
        <taxon>Anaerococcus</taxon>
    </lineage>
</organism>
<dbReference type="GeneID" id="84578780"/>
<feature type="transmembrane region" description="Helical" evidence="9">
    <location>
        <begin position="165"/>
        <end position="184"/>
    </location>
</feature>
<evidence type="ECO:0000256" key="5">
    <source>
        <dbReference type="ARBA" id="ARBA00022692"/>
    </source>
</evidence>
<keyword evidence="6" id="KW-0769">Symport</keyword>
<dbReference type="AlphaFoldDB" id="A0A2N6UHL7"/>
<evidence type="ECO:0000256" key="1">
    <source>
        <dbReference type="ARBA" id="ARBA00006430"/>
    </source>
</evidence>
<proteinExistence type="inferred from homology"/>